<feature type="non-terminal residue" evidence="2">
    <location>
        <position position="437"/>
    </location>
</feature>
<proteinExistence type="predicted"/>
<accession>A0A6J4HH82</accession>
<feature type="compositionally biased region" description="Low complexity" evidence="1">
    <location>
        <begin position="337"/>
        <end position="359"/>
    </location>
</feature>
<gene>
    <name evidence="2" type="ORF">AVDCRST_MAG41-678</name>
</gene>
<feature type="compositionally biased region" description="Low complexity" evidence="1">
    <location>
        <begin position="74"/>
        <end position="96"/>
    </location>
</feature>
<feature type="compositionally biased region" description="Basic and acidic residues" evidence="1">
    <location>
        <begin position="405"/>
        <end position="415"/>
    </location>
</feature>
<feature type="compositionally biased region" description="Low complexity" evidence="1">
    <location>
        <begin position="19"/>
        <end position="40"/>
    </location>
</feature>
<feature type="compositionally biased region" description="Low complexity" evidence="1">
    <location>
        <begin position="141"/>
        <end position="155"/>
    </location>
</feature>
<feature type="compositionally biased region" description="Basic and acidic residues" evidence="1">
    <location>
        <begin position="156"/>
        <end position="171"/>
    </location>
</feature>
<dbReference type="AlphaFoldDB" id="A0A6J4HH82"/>
<feature type="compositionally biased region" description="Basic residues" evidence="1">
    <location>
        <begin position="220"/>
        <end position="259"/>
    </location>
</feature>
<feature type="region of interest" description="Disordered" evidence="1">
    <location>
        <begin position="286"/>
        <end position="437"/>
    </location>
</feature>
<dbReference type="EMBL" id="CADCTP010000070">
    <property type="protein sequence ID" value="CAA9224576.1"/>
    <property type="molecule type" value="Genomic_DNA"/>
</dbReference>
<evidence type="ECO:0000313" key="2">
    <source>
        <dbReference type="EMBL" id="CAA9224576.1"/>
    </source>
</evidence>
<name>A0A6J4HH82_9ACTN</name>
<feature type="compositionally biased region" description="Basic and acidic residues" evidence="1">
    <location>
        <begin position="184"/>
        <end position="198"/>
    </location>
</feature>
<feature type="compositionally biased region" description="Low complexity" evidence="1">
    <location>
        <begin position="47"/>
        <end position="58"/>
    </location>
</feature>
<evidence type="ECO:0000256" key="1">
    <source>
        <dbReference type="SAM" id="MobiDB-lite"/>
    </source>
</evidence>
<feature type="compositionally biased region" description="Basic and acidic residues" evidence="1">
    <location>
        <begin position="326"/>
        <end position="335"/>
    </location>
</feature>
<feature type="compositionally biased region" description="Basic and acidic residues" evidence="1">
    <location>
        <begin position="113"/>
        <end position="131"/>
    </location>
</feature>
<protein>
    <submittedName>
        <fullName evidence="2">Uncharacterized MFS-type transporter</fullName>
    </submittedName>
</protein>
<feature type="compositionally biased region" description="Basic residues" evidence="1">
    <location>
        <begin position="64"/>
        <end position="73"/>
    </location>
</feature>
<feature type="region of interest" description="Disordered" evidence="1">
    <location>
        <begin position="1"/>
        <end position="266"/>
    </location>
</feature>
<reference evidence="2" key="1">
    <citation type="submission" date="2020-02" db="EMBL/GenBank/DDBJ databases">
        <authorList>
            <person name="Meier V. D."/>
        </authorList>
    </citation>
    <scope>NUCLEOTIDE SEQUENCE</scope>
    <source>
        <strain evidence="2">AVDCRST_MAG41</strain>
    </source>
</reference>
<organism evidence="2">
    <name type="scientific">uncultured Mycobacteriales bacterium</name>
    <dbReference type="NCBI Taxonomy" id="581187"/>
    <lineage>
        <taxon>Bacteria</taxon>
        <taxon>Bacillati</taxon>
        <taxon>Actinomycetota</taxon>
        <taxon>Actinomycetes</taxon>
        <taxon>Mycobacteriales</taxon>
        <taxon>environmental samples</taxon>
    </lineage>
</organism>
<feature type="non-terminal residue" evidence="2">
    <location>
        <position position="1"/>
    </location>
</feature>
<sequence>ACHGPGGGDRPPTVRPRARAAPGAAPARLPPAVRHPAGQPVRRRRLPGQPGRGRAVQPGERRGPGRHRRRVRRPAAAVLVRGAVRRGAAGPVAAAAGAGGGQPGPLPAGRAGRGGDRHRGERHPVLRDRPAGHLGQPVLPGRAVRGAAARGAADPAGHRERAVHHERLGGRRDRRRGGRGAAATDRRRLGRVRGDRAGLRRRLRLVGRAGPPVRPGPARPGRRRAVPAGDRRRRGPGPGRRRPARRRAPGGAVRAHRDRRAPVLLRHLDDHDPAALPELLHRRRLLPGRAGRAGPGLRGQRARHPDRRGDHPRRGPPVRQAPLGDRPVRHGRGDRAGAGAAVHHVDAAAGGVPARPGRPGVEDQRRHAGPGAGGRRLPRPGVLRLRHPVQRDVRGGGGGRGVRAAGERQVVRAGDRGGGGVRAHRAGLPDGGAPGGL</sequence>